<evidence type="ECO:0000256" key="3">
    <source>
        <dbReference type="ARBA" id="ARBA00022801"/>
    </source>
</evidence>
<dbReference type="SMART" id="SM00849">
    <property type="entry name" value="Lactamase_B"/>
    <property type="match status" value="1"/>
</dbReference>
<evidence type="ECO:0000313" key="7">
    <source>
        <dbReference type="EMBL" id="AUX75698.1"/>
    </source>
</evidence>
<dbReference type="Pfam" id="PF00753">
    <property type="entry name" value="Lactamase_B"/>
    <property type="match status" value="1"/>
</dbReference>
<gene>
    <name evidence="7" type="ORF">NXT3_CH01104</name>
</gene>
<sequence length="319" mass="34644">MTTRRQTLGLLAAAALLPIAPRFAFSAAPLSNVANAGYYRFRFGNFEVTALSDGTMALPMAKIYQNEPIDALQRKLDENFLGKEPHISINAYLVNDGERLVLIDAGTGTLFGPAAGKLIQHLETSGYRADQVDAVILTHIHADHSGGLTVDGKPQLPKATIHVADREYRFWIDREGLTSVTEEVGKDLQRAHDALAPYIATGKVARFADDADPLPNFGSILRPGHTPGHSSIVLKANDGQRLVFWGDVIHGDYVQFDEPDVFVTFDVDGTAAAATRALALADAADGRYLVAGAHLPFPGIGHVARDTTLYRFIPWNYVE</sequence>
<accession>A0A2L0H2M3</accession>
<evidence type="ECO:0000259" key="6">
    <source>
        <dbReference type="SMART" id="SM00849"/>
    </source>
</evidence>
<dbReference type="SUPFAM" id="SSF56281">
    <property type="entry name" value="Metallo-hydrolase/oxidoreductase"/>
    <property type="match status" value="1"/>
</dbReference>
<organism evidence="7 8">
    <name type="scientific">Rhizobium fredii</name>
    <name type="common">Sinorhizobium fredii</name>
    <dbReference type="NCBI Taxonomy" id="380"/>
    <lineage>
        <taxon>Bacteria</taxon>
        <taxon>Pseudomonadati</taxon>
        <taxon>Pseudomonadota</taxon>
        <taxon>Alphaproteobacteria</taxon>
        <taxon>Hyphomicrobiales</taxon>
        <taxon>Rhizobiaceae</taxon>
        <taxon>Sinorhizobium/Ensifer group</taxon>
        <taxon>Sinorhizobium</taxon>
    </lineage>
</organism>
<name>A0A2L0H2M3_RHIFR</name>
<keyword evidence="3 7" id="KW-0378">Hydrolase</keyword>
<comment type="similarity">
    <text evidence="1">Belongs to the metallo-beta-lactamase superfamily.</text>
</comment>
<dbReference type="Proteomes" id="UP000239340">
    <property type="component" value="Chromosome"/>
</dbReference>
<dbReference type="GO" id="GO:0046872">
    <property type="term" value="F:metal ion binding"/>
    <property type="evidence" value="ECO:0007669"/>
    <property type="project" value="UniProtKB-KW"/>
</dbReference>
<evidence type="ECO:0000256" key="4">
    <source>
        <dbReference type="ARBA" id="ARBA00022833"/>
    </source>
</evidence>
<protein>
    <submittedName>
        <fullName evidence="7">Metallo-beta-lactamase family hydrolase protein</fullName>
    </submittedName>
</protein>
<keyword evidence="4" id="KW-0862">Zinc</keyword>
<feature type="signal peptide" evidence="5">
    <location>
        <begin position="1"/>
        <end position="24"/>
    </location>
</feature>
<keyword evidence="2" id="KW-0479">Metal-binding</keyword>
<dbReference type="PROSITE" id="PS51318">
    <property type="entry name" value="TAT"/>
    <property type="match status" value="1"/>
</dbReference>
<evidence type="ECO:0000256" key="2">
    <source>
        <dbReference type="ARBA" id="ARBA00022723"/>
    </source>
</evidence>
<reference evidence="7 8" key="1">
    <citation type="submission" date="2017-10" db="EMBL/GenBank/DDBJ databases">
        <title>Analysis of the genome sequences of Rhizobium populations associated to common bean (phaseolus vulgaris).</title>
        <authorList>
            <person name="Bustos P."/>
            <person name="Santamaria R.I."/>
            <person name="Miranda-Sanchez F."/>
            <person name="Perez-Carrascal O."/>
            <person name="Juarez S."/>
            <person name="Lozano L."/>
            <person name="Martinez-Flores I."/>
            <person name="Vinuesa P."/>
            <person name="Martinez-Romero E."/>
            <person name="Cevallos M.A."/>
            <person name="Romero D."/>
            <person name="Davila G."/>
            <person name="Gonzalez V."/>
        </authorList>
    </citation>
    <scope>NUCLEOTIDE SEQUENCE [LARGE SCALE GENOMIC DNA]</scope>
    <source>
        <strain evidence="7 8">NXT3</strain>
    </source>
</reference>
<evidence type="ECO:0000256" key="5">
    <source>
        <dbReference type="SAM" id="SignalP"/>
    </source>
</evidence>
<dbReference type="Gene3D" id="3.60.15.10">
    <property type="entry name" value="Ribonuclease Z/Hydroxyacylglutathione hydrolase-like"/>
    <property type="match status" value="1"/>
</dbReference>
<dbReference type="InterPro" id="IPR036866">
    <property type="entry name" value="RibonucZ/Hydroxyglut_hydro"/>
</dbReference>
<evidence type="ECO:0000313" key="8">
    <source>
        <dbReference type="Proteomes" id="UP000239340"/>
    </source>
</evidence>
<dbReference type="CDD" id="cd07720">
    <property type="entry name" value="OPHC2-like_MBL-fold"/>
    <property type="match status" value="1"/>
</dbReference>
<dbReference type="InterPro" id="IPR001279">
    <property type="entry name" value="Metallo-B-lactamas"/>
</dbReference>
<dbReference type="InterPro" id="IPR006311">
    <property type="entry name" value="TAT_signal"/>
</dbReference>
<dbReference type="PANTHER" id="PTHR42978">
    <property type="entry name" value="QUORUM-QUENCHING LACTONASE YTNP-RELATED-RELATED"/>
    <property type="match status" value="1"/>
</dbReference>
<feature type="chain" id="PRO_5014927703" evidence="5">
    <location>
        <begin position="25"/>
        <end position="319"/>
    </location>
</feature>
<keyword evidence="5" id="KW-0732">Signal</keyword>
<proteinExistence type="inferred from homology"/>
<dbReference type="GO" id="GO:0016787">
    <property type="term" value="F:hydrolase activity"/>
    <property type="evidence" value="ECO:0007669"/>
    <property type="project" value="UniProtKB-KW"/>
</dbReference>
<dbReference type="InterPro" id="IPR051013">
    <property type="entry name" value="MBL_superfamily_lactonases"/>
</dbReference>
<feature type="domain" description="Metallo-beta-lactamase" evidence="6">
    <location>
        <begin position="88"/>
        <end position="294"/>
    </location>
</feature>
<dbReference type="PANTHER" id="PTHR42978:SF6">
    <property type="entry name" value="QUORUM-QUENCHING LACTONASE YTNP-RELATED"/>
    <property type="match status" value="1"/>
</dbReference>
<dbReference type="EMBL" id="CP024307">
    <property type="protein sequence ID" value="AUX75698.1"/>
    <property type="molecule type" value="Genomic_DNA"/>
</dbReference>
<evidence type="ECO:0000256" key="1">
    <source>
        <dbReference type="ARBA" id="ARBA00007749"/>
    </source>
</evidence>
<dbReference type="AlphaFoldDB" id="A0A2L0H2M3"/>